<protein>
    <submittedName>
        <fullName evidence="1">Uncharacterized protein</fullName>
    </submittedName>
</protein>
<organism evidence="1 2">
    <name type="scientific">Caerostris extrusa</name>
    <name type="common">Bark spider</name>
    <name type="synonym">Caerostris bankana</name>
    <dbReference type="NCBI Taxonomy" id="172846"/>
    <lineage>
        <taxon>Eukaryota</taxon>
        <taxon>Metazoa</taxon>
        <taxon>Ecdysozoa</taxon>
        <taxon>Arthropoda</taxon>
        <taxon>Chelicerata</taxon>
        <taxon>Arachnida</taxon>
        <taxon>Araneae</taxon>
        <taxon>Araneomorphae</taxon>
        <taxon>Entelegynae</taxon>
        <taxon>Araneoidea</taxon>
        <taxon>Araneidae</taxon>
        <taxon>Caerostris</taxon>
    </lineage>
</organism>
<comment type="caution">
    <text evidence="1">The sequence shown here is derived from an EMBL/GenBank/DDBJ whole genome shotgun (WGS) entry which is preliminary data.</text>
</comment>
<keyword evidence="2" id="KW-1185">Reference proteome</keyword>
<evidence type="ECO:0000313" key="1">
    <source>
        <dbReference type="EMBL" id="GIY91353.1"/>
    </source>
</evidence>
<evidence type="ECO:0000313" key="2">
    <source>
        <dbReference type="Proteomes" id="UP001054945"/>
    </source>
</evidence>
<proteinExistence type="predicted"/>
<sequence>MLMNIDLIPSLAKEYYLPDGDWSFGFDVDVEIGLEEKKVGVLTVLRLGKLKIAIFEHLLGTNHYSSSYG</sequence>
<dbReference type="Proteomes" id="UP001054945">
    <property type="component" value="Unassembled WGS sequence"/>
</dbReference>
<accession>A0AAV4XC06</accession>
<name>A0AAV4XC06_CAEEX</name>
<reference evidence="1 2" key="1">
    <citation type="submission" date="2021-06" db="EMBL/GenBank/DDBJ databases">
        <title>Caerostris extrusa draft genome.</title>
        <authorList>
            <person name="Kono N."/>
            <person name="Arakawa K."/>
        </authorList>
    </citation>
    <scope>NUCLEOTIDE SEQUENCE [LARGE SCALE GENOMIC DNA]</scope>
</reference>
<gene>
    <name evidence="1" type="ORF">CEXT_192481</name>
</gene>
<dbReference type="AlphaFoldDB" id="A0AAV4XC06"/>
<dbReference type="EMBL" id="BPLR01000004">
    <property type="protein sequence ID" value="GIY91353.1"/>
    <property type="molecule type" value="Genomic_DNA"/>
</dbReference>